<keyword evidence="2" id="KW-1185">Reference proteome</keyword>
<dbReference type="Proteomes" id="UP000076798">
    <property type="component" value="Unassembled WGS sequence"/>
</dbReference>
<accession>A0A166FZU2</accession>
<dbReference type="EMBL" id="KV428024">
    <property type="protein sequence ID" value="KZT41169.1"/>
    <property type="molecule type" value="Genomic_DNA"/>
</dbReference>
<proteinExistence type="predicted"/>
<name>A0A166FZU2_9AGAM</name>
<evidence type="ECO:0000313" key="2">
    <source>
        <dbReference type="Proteomes" id="UP000076798"/>
    </source>
</evidence>
<organism evidence="1 2">
    <name type="scientific">Sistotremastrum suecicum HHB10207 ss-3</name>
    <dbReference type="NCBI Taxonomy" id="1314776"/>
    <lineage>
        <taxon>Eukaryota</taxon>
        <taxon>Fungi</taxon>
        <taxon>Dikarya</taxon>
        <taxon>Basidiomycota</taxon>
        <taxon>Agaricomycotina</taxon>
        <taxon>Agaricomycetes</taxon>
        <taxon>Sistotremastrales</taxon>
        <taxon>Sistotremastraceae</taxon>
        <taxon>Sistotremastrum</taxon>
    </lineage>
</organism>
<sequence>MGMGGASDRKTANMERCAGERIHRVSLLLWKNLHKMTPENPVVGRETPAVEVQNGNMRLGEGAAACRRRPDGVFFVCLVPVVLLGLRRIRLISVLRPIGVVGSHGG</sequence>
<evidence type="ECO:0000313" key="1">
    <source>
        <dbReference type="EMBL" id="KZT41169.1"/>
    </source>
</evidence>
<dbReference type="AlphaFoldDB" id="A0A166FZU2"/>
<protein>
    <submittedName>
        <fullName evidence="1">Uncharacterized protein</fullName>
    </submittedName>
</protein>
<reference evidence="1 2" key="1">
    <citation type="journal article" date="2016" name="Mol. Biol. Evol.">
        <title>Comparative Genomics of Early-Diverging Mushroom-Forming Fungi Provides Insights into the Origins of Lignocellulose Decay Capabilities.</title>
        <authorList>
            <person name="Nagy L.G."/>
            <person name="Riley R."/>
            <person name="Tritt A."/>
            <person name="Adam C."/>
            <person name="Daum C."/>
            <person name="Floudas D."/>
            <person name="Sun H."/>
            <person name="Yadav J.S."/>
            <person name="Pangilinan J."/>
            <person name="Larsson K.H."/>
            <person name="Matsuura K."/>
            <person name="Barry K."/>
            <person name="Labutti K."/>
            <person name="Kuo R."/>
            <person name="Ohm R.A."/>
            <person name="Bhattacharya S.S."/>
            <person name="Shirouzu T."/>
            <person name="Yoshinaga Y."/>
            <person name="Martin F.M."/>
            <person name="Grigoriev I.V."/>
            <person name="Hibbett D.S."/>
        </authorList>
    </citation>
    <scope>NUCLEOTIDE SEQUENCE [LARGE SCALE GENOMIC DNA]</scope>
    <source>
        <strain evidence="1 2">HHB10207 ss-3</strain>
    </source>
</reference>
<gene>
    <name evidence="1" type="ORF">SISSUDRAFT_373133</name>
</gene>